<feature type="domain" description="Mandelate racemase/muconate lactonizing enzyme C-terminal" evidence="3">
    <location>
        <begin position="148"/>
        <end position="244"/>
    </location>
</feature>
<keyword evidence="1" id="KW-0456">Lyase</keyword>
<dbReference type="Proteomes" id="UP000305888">
    <property type="component" value="Plasmid pD4M1B"/>
</dbReference>
<evidence type="ECO:0000256" key="1">
    <source>
        <dbReference type="ARBA" id="ARBA00023239"/>
    </source>
</evidence>
<dbReference type="InterPro" id="IPR034593">
    <property type="entry name" value="DgoD-like"/>
</dbReference>
<dbReference type="PANTHER" id="PTHR48080:SF2">
    <property type="entry name" value="D-GALACTONATE DEHYDRATASE"/>
    <property type="match status" value="1"/>
</dbReference>
<dbReference type="PANTHER" id="PTHR48080">
    <property type="entry name" value="D-GALACTONATE DEHYDRATASE-RELATED"/>
    <property type="match status" value="1"/>
</dbReference>
<organism evidence="4 5">
    <name type="scientific">Paroceanicella profunda</name>
    <dbReference type="NCBI Taxonomy" id="2579971"/>
    <lineage>
        <taxon>Bacteria</taxon>
        <taxon>Pseudomonadati</taxon>
        <taxon>Pseudomonadota</taxon>
        <taxon>Alphaproteobacteria</taxon>
        <taxon>Rhodobacterales</taxon>
        <taxon>Paracoccaceae</taxon>
        <taxon>Paroceanicella</taxon>
    </lineage>
</organism>
<dbReference type="GO" id="GO:0016829">
    <property type="term" value="F:lyase activity"/>
    <property type="evidence" value="ECO:0007669"/>
    <property type="project" value="UniProtKB-KW"/>
</dbReference>
<dbReference type="SMART" id="SM00922">
    <property type="entry name" value="MR_MLE"/>
    <property type="match status" value="1"/>
</dbReference>
<evidence type="ECO:0000313" key="5">
    <source>
        <dbReference type="Proteomes" id="UP000305888"/>
    </source>
</evidence>
<dbReference type="InterPro" id="IPR036849">
    <property type="entry name" value="Enolase-like_C_sf"/>
</dbReference>
<gene>
    <name evidence="4" type="ORF">FDP22_20795</name>
</gene>
<keyword evidence="5" id="KW-1185">Reference proteome</keyword>
<geneLocation type="plasmid" evidence="5">
    <name>pd4m1b</name>
</geneLocation>
<dbReference type="InterPro" id="IPR013342">
    <property type="entry name" value="Mandelate_racemase_C"/>
</dbReference>
<accession>A0A5B8FJH3</accession>
<evidence type="ECO:0000259" key="3">
    <source>
        <dbReference type="SMART" id="SM00922"/>
    </source>
</evidence>
<dbReference type="Pfam" id="PF13378">
    <property type="entry name" value="MR_MLE_C"/>
    <property type="match status" value="1"/>
</dbReference>
<evidence type="ECO:0000256" key="2">
    <source>
        <dbReference type="SAM" id="MobiDB-lite"/>
    </source>
</evidence>
<feature type="compositionally biased region" description="Polar residues" evidence="2">
    <location>
        <begin position="381"/>
        <end position="390"/>
    </location>
</feature>
<dbReference type="AlphaFoldDB" id="A0A5B8FJH3"/>
<reference evidence="4 5" key="1">
    <citation type="submission" date="2019-06" db="EMBL/GenBank/DDBJ databases">
        <title>Genome sequence of Rhodobacteraceae bacterium D4M1.</title>
        <authorList>
            <person name="Cao J."/>
        </authorList>
    </citation>
    <scope>NUCLEOTIDE SEQUENCE [LARGE SCALE GENOMIC DNA]</scope>
    <source>
        <strain evidence="4 5">D4M1</strain>
        <plasmid evidence="5">pd4m1b</plasmid>
    </source>
</reference>
<dbReference type="RefSeq" id="WP_138576098.1">
    <property type="nucleotide sequence ID" value="NZ_CP040820.1"/>
</dbReference>
<proteinExistence type="predicted"/>
<sequence length="398" mass="41584">MSIARVTVSTHCNDLGGRAWNPALVWTRKYAVFVELTDDAGRTGLGECWCFDAAPDTLTAFLRTEVAPGLTGLTPEALAAHLAALRRRATLTARHGLLESALSGVEFAAADLAAQAAGLPLWRSLNPRGPGHARLYASGGLYGPDKGPEALAAEMAGMAAAGFDIVKMKVGGLAPAADLERVQAVLEALPPATRLIIDGVYTHDAASALALWRALPAERMEAFQSPVPAADHAGMRRLTAEGVPVMAVEAEYRPEIHETLIETRAVRFLQVAPIACGGPSRVLALAGRLRGTGIALSLEVSSTAVATLAAAHLAAACEAVAHVEFHTLHQVFFDMLPAEWAPQAPGGALFSGYRNGLRALPERPGLGLALRAGAADPAFTLSRTGPQTAGTPDKEISR</sequence>
<protein>
    <recommendedName>
        <fullName evidence="3">Mandelate racemase/muconate lactonizing enzyme C-terminal domain-containing protein</fullName>
    </recommendedName>
</protein>
<name>A0A5B8FJH3_9RHOB</name>
<dbReference type="Gene3D" id="3.30.390.10">
    <property type="entry name" value="Enolase-like, N-terminal domain"/>
    <property type="match status" value="1"/>
</dbReference>
<evidence type="ECO:0000313" key="4">
    <source>
        <dbReference type="EMBL" id="QDL94318.1"/>
    </source>
</evidence>
<keyword evidence="4" id="KW-0614">Plasmid</keyword>
<dbReference type="InterPro" id="IPR029017">
    <property type="entry name" value="Enolase-like_N"/>
</dbReference>
<dbReference type="KEGG" id="ppru:FDP22_20795"/>
<dbReference type="Pfam" id="PF02746">
    <property type="entry name" value="MR_MLE_N"/>
    <property type="match status" value="1"/>
</dbReference>
<dbReference type="OrthoDB" id="9802699at2"/>
<dbReference type="EMBL" id="CP040820">
    <property type="protein sequence ID" value="QDL94318.1"/>
    <property type="molecule type" value="Genomic_DNA"/>
</dbReference>
<dbReference type="SUPFAM" id="SSF54826">
    <property type="entry name" value="Enolase N-terminal domain-like"/>
    <property type="match status" value="1"/>
</dbReference>
<dbReference type="SUPFAM" id="SSF51604">
    <property type="entry name" value="Enolase C-terminal domain-like"/>
    <property type="match status" value="1"/>
</dbReference>
<dbReference type="Gene3D" id="3.20.20.120">
    <property type="entry name" value="Enolase-like C-terminal domain"/>
    <property type="match status" value="1"/>
</dbReference>
<feature type="region of interest" description="Disordered" evidence="2">
    <location>
        <begin position="379"/>
        <end position="398"/>
    </location>
</feature>
<dbReference type="InterPro" id="IPR029065">
    <property type="entry name" value="Enolase_C-like"/>
</dbReference>
<dbReference type="InterPro" id="IPR013341">
    <property type="entry name" value="Mandelate_racemase_N_dom"/>
</dbReference>